<evidence type="ECO:0000256" key="1">
    <source>
        <dbReference type="SAM" id="Phobius"/>
    </source>
</evidence>
<proteinExistence type="predicted"/>
<name>A0A1E5QFI7_9CYAN</name>
<keyword evidence="1" id="KW-1133">Transmembrane helix</keyword>
<reference evidence="2" key="1">
    <citation type="submission" date="2016-09" db="EMBL/GenBank/DDBJ databases">
        <title>Draft genome of thermotolerant cyanobacterium Desertifilum sp. strain IPPAS B-1220.</title>
        <authorList>
            <person name="Sinetova M.A."/>
            <person name="Bolakhan K."/>
            <person name="Zayadan B.K."/>
            <person name="Mironov K.S."/>
            <person name="Ustinova V."/>
            <person name="Kupriyanova E.V."/>
            <person name="Sidorov R.A."/>
            <person name="Skrypnik A.N."/>
            <person name="Gogoleva N.E."/>
            <person name="Gogolev Y.V."/>
            <person name="Los D.A."/>
        </authorList>
    </citation>
    <scope>NUCLEOTIDE SEQUENCE [LARGE SCALE GENOMIC DNA]</scope>
    <source>
        <strain evidence="2">IPPAS B-1220</strain>
    </source>
</reference>
<keyword evidence="1" id="KW-0472">Membrane</keyword>
<dbReference type="OrthoDB" id="468301at2"/>
<feature type="transmembrane region" description="Helical" evidence="1">
    <location>
        <begin position="84"/>
        <end position="102"/>
    </location>
</feature>
<protein>
    <recommendedName>
        <fullName evidence="3">DUF3040 domain-containing protein</fullName>
    </recommendedName>
</protein>
<sequence>MNSPDDKAKEFERRERELKEREQMIRLREIESELYQPASTPVYSTTKHQPPEKTAKRWKKLANIGKFFLLVVAVIVGMKVASWLAGAIIVGSIAFVGYKLFLEGDRK</sequence>
<accession>A0A1E5QFI7</accession>
<dbReference type="AlphaFoldDB" id="A0A1E5QFI7"/>
<organism evidence="2">
    <name type="scientific">Desertifilum tharense IPPAS B-1220</name>
    <dbReference type="NCBI Taxonomy" id="1781255"/>
    <lineage>
        <taxon>Bacteria</taxon>
        <taxon>Bacillati</taxon>
        <taxon>Cyanobacteriota</taxon>
        <taxon>Cyanophyceae</taxon>
        <taxon>Desertifilales</taxon>
        <taxon>Desertifilaceae</taxon>
        <taxon>Desertifilum</taxon>
    </lineage>
</organism>
<evidence type="ECO:0000313" key="2">
    <source>
        <dbReference type="EMBL" id="OEJ73445.1"/>
    </source>
</evidence>
<evidence type="ECO:0008006" key="3">
    <source>
        <dbReference type="Google" id="ProtNLM"/>
    </source>
</evidence>
<gene>
    <name evidence="2" type="ORF">BH720_19630</name>
</gene>
<dbReference type="EMBL" id="MJGC01000088">
    <property type="protein sequence ID" value="OEJ73445.1"/>
    <property type="molecule type" value="Genomic_DNA"/>
</dbReference>
<dbReference type="RefSeq" id="WP_069968916.1">
    <property type="nucleotide sequence ID" value="NZ_CM124774.1"/>
</dbReference>
<keyword evidence="1" id="KW-0812">Transmembrane</keyword>
<comment type="caution">
    <text evidence="2">The sequence shown here is derived from an EMBL/GenBank/DDBJ whole genome shotgun (WGS) entry which is preliminary data.</text>
</comment>
<dbReference type="STRING" id="1781255.BH720_19630"/>
<feature type="transmembrane region" description="Helical" evidence="1">
    <location>
        <begin position="61"/>
        <end position="78"/>
    </location>
</feature>